<reference evidence="2 3" key="1">
    <citation type="journal article" date="2020" name="Nature">
        <title>Six reference-quality genomes reveal evolution of bat adaptations.</title>
        <authorList>
            <person name="Jebb D."/>
            <person name="Huang Z."/>
            <person name="Pippel M."/>
            <person name="Hughes G.M."/>
            <person name="Lavrichenko K."/>
            <person name="Devanna P."/>
            <person name="Winkler S."/>
            <person name="Jermiin L.S."/>
            <person name="Skirmuntt E.C."/>
            <person name="Katzourakis A."/>
            <person name="Burkitt-Gray L."/>
            <person name="Ray D.A."/>
            <person name="Sullivan K.A.M."/>
            <person name="Roscito J.G."/>
            <person name="Kirilenko B.M."/>
            <person name="Davalos L.M."/>
            <person name="Corthals A.P."/>
            <person name="Power M.L."/>
            <person name="Jones G."/>
            <person name="Ransome R.D."/>
            <person name="Dechmann D.K.N."/>
            <person name="Locatelli A.G."/>
            <person name="Puechmaille S.J."/>
            <person name="Fedrigo O."/>
            <person name="Jarvis E.D."/>
            <person name="Hiller M."/>
            <person name="Vernes S.C."/>
            <person name="Myers E.W."/>
            <person name="Teeling E.C."/>
        </authorList>
    </citation>
    <scope>NUCLEOTIDE SEQUENCE [LARGE SCALE GENOMIC DNA]</scope>
    <source>
        <strain evidence="2">MMyoMyo1</strain>
        <tissue evidence="2">Flight muscle</tissue>
    </source>
</reference>
<evidence type="ECO:0000313" key="3">
    <source>
        <dbReference type="Proteomes" id="UP000527355"/>
    </source>
</evidence>
<protein>
    <submittedName>
        <fullName evidence="2">Uncharacterized protein</fullName>
    </submittedName>
</protein>
<gene>
    <name evidence="2" type="ORF">mMyoMyo1_009444</name>
</gene>
<evidence type="ECO:0000313" key="2">
    <source>
        <dbReference type="EMBL" id="KAF6285873.1"/>
    </source>
</evidence>
<accession>A0A7J7SBY2</accession>
<comment type="caution">
    <text evidence="2">The sequence shown here is derived from an EMBL/GenBank/DDBJ whole genome shotgun (WGS) entry which is preliminary data.</text>
</comment>
<keyword evidence="3" id="KW-1185">Reference proteome</keyword>
<dbReference type="EMBL" id="JABWUV010000019">
    <property type="protein sequence ID" value="KAF6285873.1"/>
    <property type="molecule type" value="Genomic_DNA"/>
</dbReference>
<name>A0A7J7SBY2_MYOMY</name>
<sequence length="138" mass="14794">MPTPSLPPDSLRPRRGGLGSPLSGPCTVEAPCWQGLPLDESQKLPREGPEVLPGVSPLSLTQIVFCTRSDGLFPLTASPQGRKGQDCTYSRSQEGNEVPARRLWAWGSFLALRASVSPSERRGEGLALSCLLPAEAWV</sequence>
<dbReference type="Proteomes" id="UP000527355">
    <property type="component" value="Unassembled WGS sequence"/>
</dbReference>
<dbReference type="AlphaFoldDB" id="A0A7J7SBY2"/>
<feature type="region of interest" description="Disordered" evidence="1">
    <location>
        <begin position="1"/>
        <end position="23"/>
    </location>
</feature>
<evidence type="ECO:0000256" key="1">
    <source>
        <dbReference type="SAM" id="MobiDB-lite"/>
    </source>
</evidence>
<proteinExistence type="predicted"/>
<organism evidence="2 3">
    <name type="scientific">Myotis myotis</name>
    <name type="common">Greater mouse-eared bat</name>
    <name type="synonym">Vespertilio myotis</name>
    <dbReference type="NCBI Taxonomy" id="51298"/>
    <lineage>
        <taxon>Eukaryota</taxon>
        <taxon>Metazoa</taxon>
        <taxon>Chordata</taxon>
        <taxon>Craniata</taxon>
        <taxon>Vertebrata</taxon>
        <taxon>Euteleostomi</taxon>
        <taxon>Mammalia</taxon>
        <taxon>Eutheria</taxon>
        <taxon>Laurasiatheria</taxon>
        <taxon>Chiroptera</taxon>
        <taxon>Yangochiroptera</taxon>
        <taxon>Vespertilionidae</taxon>
        <taxon>Myotis</taxon>
    </lineage>
</organism>